<dbReference type="Pfam" id="PF03446">
    <property type="entry name" value="NAD_binding_2"/>
    <property type="match status" value="1"/>
</dbReference>
<organism evidence="3 4">
    <name type="scientific">Jiangella asiatica</name>
    <dbReference type="NCBI Taxonomy" id="2530372"/>
    <lineage>
        <taxon>Bacteria</taxon>
        <taxon>Bacillati</taxon>
        <taxon>Actinomycetota</taxon>
        <taxon>Actinomycetes</taxon>
        <taxon>Jiangellales</taxon>
        <taxon>Jiangellaceae</taxon>
        <taxon>Jiangella</taxon>
    </lineage>
</organism>
<dbReference type="GO" id="GO:0050661">
    <property type="term" value="F:NADP binding"/>
    <property type="evidence" value="ECO:0007669"/>
    <property type="project" value="InterPro"/>
</dbReference>
<name>A0A4R5D6H5_9ACTN</name>
<sequence length="306" mass="30982">MNSAVVGLIGAGEAGRAFGGGLVAEAGVGVLAYDAAFDADVDAAAGGRARDAARAAGLEPVTGPAEIARGTDVVFSFVTAASAEAVARSLAPHLTSRHVVADANSASPALMERIAGIVEATGAAFADVAVMAAVPPHRHRVPLLASGAGADPLMSWGAGLGLDIARIDGPAGAASSVKMLRSLLVKGVEALVLQTGLAAAKYGVLDRVLDSMGDLPFHDWRVLADYLIGRTAVHGERRGHELLEVAATLRALDVDAGLAEAGARALLAAGREERLRAAATTDPAPDRHTMLAALTAPRSPHDLTKE</sequence>
<dbReference type="RefSeq" id="WP_131897620.1">
    <property type="nucleotide sequence ID" value="NZ_SMKZ01000030.1"/>
</dbReference>
<accession>A0A4R5D6H5</accession>
<evidence type="ECO:0000313" key="4">
    <source>
        <dbReference type="Proteomes" id="UP000294739"/>
    </source>
</evidence>
<dbReference type="OrthoDB" id="943692at2"/>
<dbReference type="Proteomes" id="UP000294739">
    <property type="component" value="Unassembled WGS sequence"/>
</dbReference>
<feature type="domain" description="6-phosphogluconate dehydrogenase NADP-binding" evidence="1">
    <location>
        <begin position="6"/>
        <end position="131"/>
    </location>
</feature>
<dbReference type="EMBL" id="SMKZ01000030">
    <property type="protein sequence ID" value="TDE07440.1"/>
    <property type="molecule type" value="Genomic_DNA"/>
</dbReference>
<dbReference type="Pfam" id="PF09130">
    <property type="entry name" value="DUF1932"/>
    <property type="match status" value="1"/>
</dbReference>
<dbReference type="Gene3D" id="3.40.50.720">
    <property type="entry name" value="NAD(P)-binding Rossmann-like Domain"/>
    <property type="match status" value="1"/>
</dbReference>
<feature type="domain" description="Phosphogluconate dehydrogenase NAD-binding putative C-terminal" evidence="2">
    <location>
        <begin position="199"/>
        <end position="265"/>
    </location>
</feature>
<comment type="caution">
    <text evidence="3">The sequence shown here is derived from an EMBL/GenBank/DDBJ whole genome shotgun (WGS) entry which is preliminary data.</text>
</comment>
<reference evidence="3 4" key="1">
    <citation type="submission" date="2019-03" db="EMBL/GenBank/DDBJ databases">
        <title>Draft genome sequences of novel Actinobacteria.</title>
        <authorList>
            <person name="Sahin N."/>
            <person name="Ay H."/>
            <person name="Saygin H."/>
        </authorList>
    </citation>
    <scope>NUCLEOTIDE SEQUENCE [LARGE SCALE GENOMIC DNA]</scope>
    <source>
        <strain evidence="3 4">5K138</strain>
    </source>
</reference>
<dbReference type="InterPro" id="IPR008927">
    <property type="entry name" value="6-PGluconate_DH-like_C_sf"/>
</dbReference>
<dbReference type="InterPro" id="IPR015814">
    <property type="entry name" value="Pgluconate_DH_NAD-bd_C"/>
</dbReference>
<dbReference type="SUPFAM" id="SSF51735">
    <property type="entry name" value="NAD(P)-binding Rossmann-fold domains"/>
    <property type="match status" value="1"/>
</dbReference>
<dbReference type="Gene3D" id="1.10.1040.10">
    <property type="entry name" value="N-(1-d-carboxylethyl)-l-norvaline Dehydrogenase, domain 2"/>
    <property type="match status" value="1"/>
</dbReference>
<keyword evidence="4" id="KW-1185">Reference proteome</keyword>
<evidence type="ECO:0000259" key="2">
    <source>
        <dbReference type="Pfam" id="PF09130"/>
    </source>
</evidence>
<evidence type="ECO:0000313" key="3">
    <source>
        <dbReference type="EMBL" id="TDE07440.1"/>
    </source>
</evidence>
<protein>
    <submittedName>
        <fullName evidence="3">NAD(P)-dependent oxidoreductase</fullName>
    </submittedName>
</protein>
<gene>
    <name evidence="3" type="ORF">E1269_19590</name>
</gene>
<dbReference type="SUPFAM" id="SSF48179">
    <property type="entry name" value="6-phosphogluconate dehydrogenase C-terminal domain-like"/>
    <property type="match status" value="1"/>
</dbReference>
<dbReference type="InterPro" id="IPR036291">
    <property type="entry name" value="NAD(P)-bd_dom_sf"/>
</dbReference>
<evidence type="ECO:0000259" key="1">
    <source>
        <dbReference type="Pfam" id="PF03446"/>
    </source>
</evidence>
<dbReference type="InParanoid" id="A0A4R5D6H5"/>
<dbReference type="InterPro" id="IPR013328">
    <property type="entry name" value="6PGD_dom2"/>
</dbReference>
<dbReference type="AlphaFoldDB" id="A0A4R5D6H5"/>
<proteinExistence type="predicted"/>
<dbReference type="InterPro" id="IPR006115">
    <property type="entry name" value="6PGDH_NADP-bd"/>
</dbReference>